<organism evidence="2 3">
    <name type="scientific">Portunus trituberculatus</name>
    <name type="common">Swimming crab</name>
    <name type="synonym">Neptunus trituberculatus</name>
    <dbReference type="NCBI Taxonomy" id="210409"/>
    <lineage>
        <taxon>Eukaryota</taxon>
        <taxon>Metazoa</taxon>
        <taxon>Ecdysozoa</taxon>
        <taxon>Arthropoda</taxon>
        <taxon>Crustacea</taxon>
        <taxon>Multicrustacea</taxon>
        <taxon>Malacostraca</taxon>
        <taxon>Eumalacostraca</taxon>
        <taxon>Eucarida</taxon>
        <taxon>Decapoda</taxon>
        <taxon>Pleocyemata</taxon>
        <taxon>Brachyura</taxon>
        <taxon>Eubrachyura</taxon>
        <taxon>Portunoidea</taxon>
        <taxon>Portunidae</taxon>
        <taxon>Portuninae</taxon>
        <taxon>Portunus</taxon>
    </lineage>
</organism>
<name>A0A5B7EQW8_PORTR</name>
<keyword evidence="3" id="KW-1185">Reference proteome</keyword>
<feature type="region of interest" description="Disordered" evidence="1">
    <location>
        <begin position="58"/>
        <end position="82"/>
    </location>
</feature>
<evidence type="ECO:0000313" key="2">
    <source>
        <dbReference type="EMBL" id="MPC35668.1"/>
    </source>
</evidence>
<protein>
    <submittedName>
        <fullName evidence="2">Uncharacterized protein</fullName>
    </submittedName>
</protein>
<evidence type="ECO:0000313" key="3">
    <source>
        <dbReference type="Proteomes" id="UP000324222"/>
    </source>
</evidence>
<dbReference type="AlphaFoldDB" id="A0A5B7EQW8"/>
<comment type="caution">
    <text evidence="2">The sequence shown here is derived from an EMBL/GenBank/DDBJ whole genome shotgun (WGS) entry which is preliminary data.</text>
</comment>
<evidence type="ECO:0000256" key="1">
    <source>
        <dbReference type="SAM" id="MobiDB-lite"/>
    </source>
</evidence>
<proteinExistence type="predicted"/>
<accession>A0A5B7EQW8</accession>
<dbReference type="EMBL" id="VSRR010003321">
    <property type="protein sequence ID" value="MPC35668.1"/>
    <property type="molecule type" value="Genomic_DNA"/>
</dbReference>
<feature type="compositionally biased region" description="Basic and acidic residues" evidence="1">
    <location>
        <begin position="58"/>
        <end position="71"/>
    </location>
</feature>
<dbReference type="Proteomes" id="UP000324222">
    <property type="component" value="Unassembled WGS sequence"/>
</dbReference>
<sequence>MFEPFSGGCHTSVTSLSATLVAFRSLTGPGRYPTPVRDKYALLLHSLLVSASTGRPMIKETFPEGESRPETQRASMQVTWLR</sequence>
<feature type="compositionally biased region" description="Polar residues" evidence="1">
    <location>
        <begin position="72"/>
        <end position="82"/>
    </location>
</feature>
<reference evidence="2 3" key="1">
    <citation type="submission" date="2019-05" db="EMBL/GenBank/DDBJ databases">
        <title>Another draft genome of Portunus trituberculatus and its Hox gene families provides insights of decapod evolution.</title>
        <authorList>
            <person name="Jeong J.-H."/>
            <person name="Song I."/>
            <person name="Kim S."/>
            <person name="Choi T."/>
            <person name="Kim D."/>
            <person name="Ryu S."/>
            <person name="Kim W."/>
        </authorList>
    </citation>
    <scope>NUCLEOTIDE SEQUENCE [LARGE SCALE GENOMIC DNA]</scope>
    <source>
        <tissue evidence="2">Muscle</tissue>
    </source>
</reference>
<gene>
    <name evidence="2" type="ORF">E2C01_029097</name>
</gene>